<dbReference type="EMBL" id="KI299034">
    <property type="protein sequence ID" value="ERZ98119.1"/>
    <property type="molecule type" value="Genomic_DNA"/>
</dbReference>
<evidence type="ECO:0000313" key="1">
    <source>
        <dbReference type="EMBL" id="ERZ98119.1"/>
    </source>
</evidence>
<accession>U9SQF2</accession>
<dbReference type="VEuPathDB" id="FungiDB:RhiirFUN_006361"/>
<reference evidence="1" key="1">
    <citation type="submission" date="2013-07" db="EMBL/GenBank/DDBJ databases">
        <title>The genome of an arbuscular mycorrhizal fungus provides insights into the evolution of the oldest plant symbiosis.</title>
        <authorList>
            <consortium name="DOE Joint Genome Institute"/>
            <person name="Tisserant E."/>
            <person name="Malbreil M."/>
            <person name="Kuo A."/>
            <person name="Kohler A."/>
            <person name="Symeonidi A."/>
            <person name="Balestrini R."/>
            <person name="Charron P."/>
            <person name="Duensing N."/>
            <person name="Frei-dit-Frey N."/>
            <person name="Gianinazzi-Pearson V."/>
            <person name="Gilbert B."/>
            <person name="Handa Y."/>
            <person name="Hijri M."/>
            <person name="Kaul R."/>
            <person name="Kawaguchi M."/>
            <person name="Krajinski F."/>
            <person name="Lammers P."/>
            <person name="Lapierre D."/>
            <person name="Masclaux F.G."/>
            <person name="Murat C."/>
            <person name="Morin E."/>
            <person name="Ndikumana S."/>
            <person name="Pagni M."/>
            <person name="Petitpierre D."/>
            <person name="Requena N."/>
            <person name="Rosikiewicz P."/>
            <person name="Riley R."/>
            <person name="Saito K."/>
            <person name="San Clemente H."/>
            <person name="Shapiro H."/>
            <person name="van Tuinen D."/>
            <person name="Becard G."/>
            <person name="Bonfante P."/>
            <person name="Paszkowski U."/>
            <person name="Shachar-Hill Y."/>
            <person name="Young J.P."/>
            <person name="Sanders I.R."/>
            <person name="Henrissat B."/>
            <person name="Rensing S.A."/>
            <person name="Grigoriev I.V."/>
            <person name="Corradi N."/>
            <person name="Roux C."/>
            <person name="Martin F."/>
        </authorList>
    </citation>
    <scope>NUCLEOTIDE SEQUENCE</scope>
    <source>
        <strain evidence="1">DAOM 197198</strain>
    </source>
</reference>
<gene>
    <name evidence="1" type="ORF">GLOINDRAFT_1168</name>
</gene>
<protein>
    <submittedName>
        <fullName evidence="1">Uncharacterized protein</fullName>
    </submittedName>
</protein>
<name>U9SQF2_RHIID</name>
<sequence>MKHRRTRLDISRIDDAFFLNNKYEFDEFEELDGFGDAMEPSDHAPRFTSLNISSIANLDHTILYYTPGQTKIFPHLNIVLQERILIEI</sequence>
<dbReference type="HOGENOM" id="CLU_2470248_0_0_1"/>
<organism evidence="1">
    <name type="scientific">Rhizophagus irregularis (strain DAOM 181602 / DAOM 197198 / MUCL 43194)</name>
    <name type="common">Arbuscular mycorrhizal fungus</name>
    <name type="synonym">Glomus intraradices</name>
    <dbReference type="NCBI Taxonomy" id="747089"/>
    <lineage>
        <taxon>Eukaryota</taxon>
        <taxon>Fungi</taxon>
        <taxon>Fungi incertae sedis</taxon>
        <taxon>Mucoromycota</taxon>
        <taxon>Glomeromycotina</taxon>
        <taxon>Glomeromycetes</taxon>
        <taxon>Glomerales</taxon>
        <taxon>Glomeraceae</taxon>
        <taxon>Rhizophagus</taxon>
    </lineage>
</organism>
<proteinExistence type="predicted"/>
<dbReference type="AlphaFoldDB" id="U9SQF2"/>